<dbReference type="AlphaFoldDB" id="A0A380A9Z3"/>
<dbReference type="GO" id="GO:1990281">
    <property type="term" value="C:efflux pump complex"/>
    <property type="evidence" value="ECO:0007669"/>
    <property type="project" value="TreeGrafter"/>
</dbReference>
<dbReference type="InterPro" id="IPR058637">
    <property type="entry name" value="YknX-like_C"/>
</dbReference>
<evidence type="ECO:0000256" key="1">
    <source>
        <dbReference type="ARBA" id="ARBA00009477"/>
    </source>
</evidence>
<dbReference type="KEGG" id="salg:BS332_03395"/>
<dbReference type="Gene3D" id="2.40.420.20">
    <property type="match status" value="1"/>
</dbReference>
<dbReference type="NCBIfam" id="TIGR01730">
    <property type="entry name" value="RND_mfp"/>
    <property type="match status" value="1"/>
</dbReference>
<gene>
    <name evidence="5" type="primary">mdtE_1</name>
    <name evidence="5" type="ORF">NCTC10738_02445</name>
</gene>
<dbReference type="GeneID" id="93810640"/>
<feature type="domain" description="CusB-like beta-barrel" evidence="3">
    <location>
        <begin position="192"/>
        <end position="262"/>
    </location>
</feature>
<proteinExistence type="inferred from homology"/>
<sequence>MKTLSGSSLWLLIFCLPISLSLSAQEVQPPPVTVEAVKQASFRDVANEVGKIRAIDSVALSFNASAKLTAIHFKNGDMVKQGDLIAELDSVKAQADVDKARSTLALAKTKLERVRGLLAKEPDSLSKQDVDELEENVQLAAADFKQKQATLADYSLIAPFDGQLTSFTPSIGAQITAETPLVTLYRLDPVEVHFAISQVEFGKAQRGQEVHLTVEAYKGREFKGLVSYVAPAVDESSGRVEVHAQLSNPDHALAPGMFANVKQIFSKGIKHLLVPQNSVIANNEERFVWVLQGDKVSKRPVSLGRNTNDGYVIIKSGLQNSDTVVRTGMQNLQEGGEVRVLTNALLATEEDQL</sequence>
<evidence type="ECO:0000259" key="4">
    <source>
        <dbReference type="Pfam" id="PF25989"/>
    </source>
</evidence>
<evidence type="ECO:0000259" key="3">
    <source>
        <dbReference type="Pfam" id="PF25954"/>
    </source>
</evidence>
<dbReference type="PANTHER" id="PTHR30469:SF11">
    <property type="entry name" value="BLL4320 PROTEIN"/>
    <property type="match status" value="1"/>
</dbReference>
<dbReference type="InterPro" id="IPR006143">
    <property type="entry name" value="RND_pump_MFP"/>
</dbReference>
<reference evidence="5 6" key="1">
    <citation type="submission" date="2018-06" db="EMBL/GenBank/DDBJ databases">
        <authorList>
            <consortium name="Pathogen Informatics"/>
            <person name="Doyle S."/>
        </authorList>
    </citation>
    <scope>NUCLEOTIDE SEQUENCE [LARGE SCALE GENOMIC DNA]</scope>
    <source>
        <strain evidence="5 6">NCTC10738</strain>
    </source>
</reference>
<evidence type="ECO:0000313" key="5">
    <source>
        <dbReference type="EMBL" id="SUI76581.1"/>
    </source>
</evidence>
<organism evidence="5 6">
    <name type="scientific">Shewanella algae</name>
    <dbReference type="NCBI Taxonomy" id="38313"/>
    <lineage>
        <taxon>Bacteria</taxon>
        <taxon>Pseudomonadati</taxon>
        <taxon>Pseudomonadota</taxon>
        <taxon>Gammaproteobacteria</taxon>
        <taxon>Alteromonadales</taxon>
        <taxon>Shewanellaceae</taxon>
        <taxon>Shewanella</taxon>
    </lineage>
</organism>
<comment type="similarity">
    <text evidence="1">Belongs to the membrane fusion protein (MFP) (TC 8.A.1) family.</text>
</comment>
<evidence type="ECO:0000313" key="6">
    <source>
        <dbReference type="Proteomes" id="UP000254069"/>
    </source>
</evidence>
<accession>A0A380A9Z3</accession>
<dbReference type="Proteomes" id="UP000254069">
    <property type="component" value="Unassembled WGS sequence"/>
</dbReference>
<dbReference type="InterPro" id="IPR058792">
    <property type="entry name" value="Beta-barrel_RND_2"/>
</dbReference>
<dbReference type="RefSeq" id="WP_025008908.1">
    <property type="nucleotide sequence ID" value="NZ_AP024614.1"/>
</dbReference>
<dbReference type="Gene3D" id="2.40.50.100">
    <property type="match status" value="1"/>
</dbReference>
<keyword evidence="6" id="KW-1185">Reference proteome</keyword>
<dbReference type="PANTHER" id="PTHR30469">
    <property type="entry name" value="MULTIDRUG RESISTANCE PROTEIN MDTA"/>
    <property type="match status" value="1"/>
</dbReference>
<protein>
    <submittedName>
        <fullName evidence="5">Multidrug resistance protein MdtE</fullName>
    </submittedName>
</protein>
<dbReference type="Gene3D" id="2.40.30.170">
    <property type="match status" value="1"/>
</dbReference>
<feature type="domain" description="YknX-like C-terminal permuted SH3-like" evidence="4">
    <location>
        <begin position="273"/>
        <end position="340"/>
    </location>
</feature>
<evidence type="ECO:0000259" key="2">
    <source>
        <dbReference type="Pfam" id="PF25917"/>
    </source>
</evidence>
<dbReference type="FunFam" id="2.40.30.170:FF:000010">
    <property type="entry name" value="Efflux RND transporter periplasmic adaptor subunit"/>
    <property type="match status" value="1"/>
</dbReference>
<dbReference type="InterPro" id="IPR058625">
    <property type="entry name" value="MdtA-like_BSH"/>
</dbReference>
<name>A0A380A9Z3_9GAMM</name>
<feature type="domain" description="Multidrug resistance protein MdtA-like barrel-sandwich hybrid" evidence="2">
    <location>
        <begin position="65"/>
        <end position="180"/>
    </location>
</feature>
<dbReference type="GO" id="GO:0015562">
    <property type="term" value="F:efflux transmembrane transporter activity"/>
    <property type="evidence" value="ECO:0007669"/>
    <property type="project" value="TreeGrafter"/>
</dbReference>
<dbReference type="Gene3D" id="1.10.287.470">
    <property type="entry name" value="Helix hairpin bin"/>
    <property type="match status" value="1"/>
</dbReference>
<dbReference type="Pfam" id="PF25989">
    <property type="entry name" value="YknX_C"/>
    <property type="match status" value="1"/>
</dbReference>
<dbReference type="EMBL" id="UGYO01000001">
    <property type="protein sequence ID" value="SUI76581.1"/>
    <property type="molecule type" value="Genomic_DNA"/>
</dbReference>
<dbReference type="SUPFAM" id="SSF111369">
    <property type="entry name" value="HlyD-like secretion proteins"/>
    <property type="match status" value="1"/>
</dbReference>
<dbReference type="Pfam" id="PF25917">
    <property type="entry name" value="BSH_RND"/>
    <property type="match status" value="1"/>
</dbReference>
<dbReference type="Pfam" id="PF25954">
    <property type="entry name" value="Beta-barrel_RND_2"/>
    <property type="match status" value="1"/>
</dbReference>